<dbReference type="Proteomes" id="UP000326979">
    <property type="component" value="Unassembled WGS sequence"/>
</dbReference>
<feature type="domain" description="HTH merR-type" evidence="2">
    <location>
        <begin position="1"/>
        <end position="68"/>
    </location>
</feature>
<dbReference type="SUPFAM" id="SSF46955">
    <property type="entry name" value="Putative DNA-binding domain"/>
    <property type="match status" value="1"/>
</dbReference>
<comment type="caution">
    <text evidence="3">The sequence shown here is derived from an EMBL/GenBank/DDBJ whole genome shotgun (WGS) entry which is preliminary data.</text>
</comment>
<dbReference type="SMART" id="SM00422">
    <property type="entry name" value="HTH_MERR"/>
    <property type="match status" value="1"/>
</dbReference>
<keyword evidence="1" id="KW-0238">DNA-binding</keyword>
<dbReference type="CDD" id="cd01282">
    <property type="entry name" value="HTH_MerR-like_sg3"/>
    <property type="match status" value="1"/>
</dbReference>
<dbReference type="PANTHER" id="PTHR30204:SF97">
    <property type="entry name" value="MERR FAMILY REGULATORY PROTEIN"/>
    <property type="match status" value="1"/>
</dbReference>
<accession>A0A5N8VT51</accession>
<dbReference type="Gene3D" id="1.10.1660.10">
    <property type="match status" value="1"/>
</dbReference>
<evidence type="ECO:0000313" key="4">
    <source>
        <dbReference type="Proteomes" id="UP000326979"/>
    </source>
</evidence>
<proteinExistence type="predicted"/>
<sequence length="129" mass="14761">MRIGELSRRTGVSTRLLRYYEQQGLLHPSRLPNGYRDFHEHAVQRVEQVRDLLKAGLSTEVIRELLPCFTGSGPTMRPVVDDWVAASLARELSEIEQRIETLTRNRDAIRTYLSQAARSEDLQEQVVAA</sequence>
<reference evidence="3 4" key="1">
    <citation type="submission" date="2019-07" db="EMBL/GenBank/DDBJ databases">
        <title>New species of Amycolatopsis and Streptomyces.</title>
        <authorList>
            <person name="Duangmal K."/>
            <person name="Teo W.F.A."/>
            <person name="Lipun K."/>
        </authorList>
    </citation>
    <scope>NUCLEOTIDE SEQUENCE [LARGE SCALE GENOMIC DNA]</scope>
    <source>
        <strain evidence="3 4">TISTR 2346</strain>
    </source>
</reference>
<dbReference type="PROSITE" id="PS00552">
    <property type="entry name" value="HTH_MERR_1"/>
    <property type="match status" value="1"/>
</dbReference>
<dbReference type="AlphaFoldDB" id="A0A5N8VT51"/>
<evidence type="ECO:0000259" key="2">
    <source>
        <dbReference type="PROSITE" id="PS50937"/>
    </source>
</evidence>
<keyword evidence="4" id="KW-1185">Reference proteome</keyword>
<dbReference type="EMBL" id="VJZE01000001">
    <property type="protein sequence ID" value="MPY38423.1"/>
    <property type="molecule type" value="Genomic_DNA"/>
</dbReference>
<dbReference type="InterPro" id="IPR009061">
    <property type="entry name" value="DNA-bd_dom_put_sf"/>
</dbReference>
<dbReference type="InterPro" id="IPR000551">
    <property type="entry name" value="MerR-type_HTH_dom"/>
</dbReference>
<dbReference type="GO" id="GO:0003677">
    <property type="term" value="F:DNA binding"/>
    <property type="evidence" value="ECO:0007669"/>
    <property type="project" value="UniProtKB-KW"/>
</dbReference>
<dbReference type="InterPro" id="IPR047057">
    <property type="entry name" value="MerR_fam"/>
</dbReference>
<dbReference type="PANTHER" id="PTHR30204">
    <property type="entry name" value="REDOX-CYCLING DRUG-SENSING TRANSCRIPTIONAL ACTIVATOR SOXR"/>
    <property type="match status" value="1"/>
</dbReference>
<dbReference type="PROSITE" id="PS50937">
    <property type="entry name" value="HTH_MERR_2"/>
    <property type="match status" value="1"/>
</dbReference>
<evidence type="ECO:0000313" key="3">
    <source>
        <dbReference type="EMBL" id="MPY38423.1"/>
    </source>
</evidence>
<dbReference type="GO" id="GO:0003700">
    <property type="term" value="F:DNA-binding transcription factor activity"/>
    <property type="evidence" value="ECO:0007669"/>
    <property type="project" value="InterPro"/>
</dbReference>
<protein>
    <submittedName>
        <fullName evidence="3">MerR family transcriptional regulator</fullName>
    </submittedName>
</protein>
<dbReference type="PRINTS" id="PR00040">
    <property type="entry name" value="HTHMERR"/>
</dbReference>
<name>A0A5N8VT51_9ACTN</name>
<dbReference type="RefSeq" id="WP_322722123.1">
    <property type="nucleotide sequence ID" value="NZ_BAABEQ010000021.1"/>
</dbReference>
<evidence type="ECO:0000256" key="1">
    <source>
        <dbReference type="ARBA" id="ARBA00023125"/>
    </source>
</evidence>
<organism evidence="3 4">
    <name type="scientific">Streptomyces phyllanthi</name>
    <dbReference type="NCBI Taxonomy" id="1803180"/>
    <lineage>
        <taxon>Bacteria</taxon>
        <taxon>Bacillati</taxon>
        <taxon>Actinomycetota</taxon>
        <taxon>Actinomycetes</taxon>
        <taxon>Kitasatosporales</taxon>
        <taxon>Streptomycetaceae</taxon>
        <taxon>Streptomyces</taxon>
    </lineage>
</organism>
<gene>
    <name evidence="3" type="ORF">FNH04_00110</name>
</gene>
<dbReference type="Pfam" id="PF13411">
    <property type="entry name" value="MerR_1"/>
    <property type="match status" value="1"/>
</dbReference>